<evidence type="ECO:0000313" key="4">
    <source>
        <dbReference type="Proteomes" id="UP000509327"/>
    </source>
</evidence>
<dbReference type="GO" id="GO:0003678">
    <property type="term" value="F:DNA helicase activity"/>
    <property type="evidence" value="ECO:0007669"/>
    <property type="project" value="TreeGrafter"/>
</dbReference>
<organism evidence="1 3">
    <name type="scientific">Paenibacillus barcinonensis</name>
    <dbReference type="NCBI Taxonomy" id="198119"/>
    <lineage>
        <taxon>Bacteria</taxon>
        <taxon>Bacillati</taxon>
        <taxon>Bacillota</taxon>
        <taxon>Bacilli</taxon>
        <taxon>Bacillales</taxon>
        <taxon>Paenibacillaceae</taxon>
        <taxon>Paenibacillus</taxon>
    </lineage>
</organism>
<dbReference type="Gene3D" id="3.40.50.300">
    <property type="entry name" value="P-loop containing nucleotide triphosphate hydrolases"/>
    <property type="match status" value="1"/>
</dbReference>
<evidence type="ECO:0000313" key="3">
    <source>
        <dbReference type="Proteomes" id="UP000247790"/>
    </source>
</evidence>
<keyword evidence="1" id="KW-0547">Nucleotide-binding</keyword>
<dbReference type="EMBL" id="QJSW01000002">
    <property type="protein sequence ID" value="PYE51494.1"/>
    <property type="molecule type" value="Genomic_DNA"/>
</dbReference>
<dbReference type="AlphaFoldDB" id="A0A2V4VEJ6"/>
<dbReference type="RefSeq" id="WP_110894568.1">
    <property type="nucleotide sequence ID" value="NZ_CP054614.1"/>
</dbReference>
<reference evidence="2 4" key="2">
    <citation type="submission" date="2020-06" db="EMBL/GenBank/DDBJ databases">
        <title>Complete genome of Paenibacillus barcinonensis KACC11450.</title>
        <authorList>
            <person name="Kim M."/>
            <person name="Park Y.-J."/>
            <person name="Shin J.-H."/>
        </authorList>
    </citation>
    <scope>NUCLEOTIDE SEQUENCE [LARGE SCALE GENOMIC DNA]</scope>
    <source>
        <strain evidence="2 4">KACC11450</strain>
    </source>
</reference>
<reference evidence="1 3" key="1">
    <citation type="submission" date="2018-06" db="EMBL/GenBank/DDBJ databases">
        <title>Genomic Encyclopedia of Type Strains, Phase III (KMG-III): the genomes of soil and plant-associated and newly described type strains.</title>
        <authorList>
            <person name="Whitman W."/>
        </authorList>
    </citation>
    <scope>NUCLEOTIDE SEQUENCE [LARGE SCALE GENOMIC DNA]</scope>
    <source>
        <strain evidence="1 3">CECT 7022</strain>
    </source>
</reference>
<dbReference type="PANTHER" id="PTHR30153:SF2">
    <property type="entry name" value="REPLICATIVE DNA HELICASE"/>
    <property type="match status" value="1"/>
</dbReference>
<gene>
    <name evidence="1" type="ORF">DFQ00_102288</name>
    <name evidence="2" type="ORF">HUB98_05715</name>
</gene>
<keyword evidence="1" id="KW-0378">Hydrolase</keyword>
<keyword evidence="1" id="KW-0347">Helicase</keyword>
<evidence type="ECO:0000313" key="2">
    <source>
        <dbReference type="EMBL" id="QKS55877.1"/>
    </source>
</evidence>
<dbReference type="PANTHER" id="PTHR30153">
    <property type="entry name" value="REPLICATIVE DNA HELICASE DNAB"/>
    <property type="match status" value="1"/>
</dbReference>
<dbReference type="InterPro" id="IPR027417">
    <property type="entry name" value="P-loop_NTPase"/>
</dbReference>
<keyword evidence="1" id="KW-0067">ATP-binding</keyword>
<sequence>MSSIKERLSREIVAAEGYLTGLFWRNPDNYNFYSEEKLNYKSFMNTAYGFFFTLGRKLSEKGIKVFDDISVSQVVAETNTSTTYEKYGGFETIHELSSEVRDKEDNLDAYYGEVKKYNLINKLIEYFGERVITDEGKYNYKKMTKEQLHTYWNDKILQLGIDGDNKYDEHFLLEGLDEEIADWDENPTVGLPFYESKRMTKITTGWDYGHVYMYGGFGGSGKTSLTVNKVIMSCIQHKEKLLVIANEQSISEFKKALIVTAMGVGTKEYVDRQKLNEGGFSDDEKERLRKAVRWVKDLCDGDEKLITFVFMENYIMDDVKKLVKHYAARGLKRIIIDTGKPSEGDASMARWERFVEDMKEIYKLARPNGGGLNLAVWINVQLADTALKMRFLNEYALGDAKKIKNEASVLILGRFMWDDEYEGGKHELLVNQWDDFTQTYIDKPLKRDKGHQYYLLFYGKNRRGADNKTGQKVLVLKPYFGINTWYEVGFTTVYDDHNY</sequence>
<dbReference type="OrthoDB" id="2498434at2"/>
<proteinExistence type="predicted"/>
<dbReference type="Proteomes" id="UP000247790">
    <property type="component" value="Unassembled WGS sequence"/>
</dbReference>
<dbReference type="GO" id="GO:0005829">
    <property type="term" value="C:cytosol"/>
    <property type="evidence" value="ECO:0007669"/>
    <property type="project" value="TreeGrafter"/>
</dbReference>
<dbReference type="EMBL" id="CP054614">
    <property type="protein sequence ID" value="QKS55877.1"/>
    <property type="molecule type" value="Genomic_DNA"/>
</dbReference>
<name>A0A2V4VEJ6_PAEBA</name>
<evidence type="ECO:0000313" key="1">
    <source>
        <dbReference type="EMBL" id="PYE51494.1"/>
    </source>
</evidence>
<keyword evidence="4" id="KW-1185">Reference proteome</keyword>
<protein>
    <submittedName>
        <fullName evidence="1">Replicative DNA helicase</fullName>
    </submittedName>
</protein>
<dbReference type="Proteomes" id="UP000509327">
    <property type="component" value="Chromosome"/>
</dbReference>
<accession>A0A2V4VEJ6</accession>